<comment type="pathway">
    <text evidence="3">Lipid metabolism.</text>
</comment>
<comment type="similarity">
    <text evidence="4 9">Belongs to the 1-acyl-sn-glycerol-3-phosphate acyltransferase family.</text>
</comment>
<evidence type="ECO:0000256" key="8">
    <source>
        <dbReference type="ARBA" id="ARBA00023315"/>
    </source>
</evidence>
<dbReference type="GO" id="GO:0016024">
    <property type="term" value="P:CDP-diacylglycerol biosynthetic process"/>
    <property type="evidence" value="ECO:0007669"/>
    <property type="project" value="UniProtKB-UniPathway"/>
</dbReference>
<dbReference type="PANTHER" id="PTHR10434:SF11">
    <property type="entry name" value="1-ACYL-SN-GLYCEROL-3-PHOSPHATE ACYLTRANSFERASE"/>
    <property type="match status" value="1"/>
</dbReference>
<evidence type="ECO:0000256" key="3">
    <source>
        <dbReference type="ARBA" id="ARBA00005189"/>
    </source>
</evidence>
<comment type="domain">
    <text evidence="9">The HXXXXD motif is essential for acyltransferase activity and may constitute the binding site for the phosphate moiety of the glycerol-3-phosphate.</text>
</comment>
<organism evidence="12 13">
    <name type="scientific">Pseudidiomarina planktonica</name>
    <dbReference type="NCBI Taxonomy" id="1323738"/>
    <lineage>
        <taxon>Bacteria</taxon>
        <taxon>Pseudomonadati</taxon>
        <taxon>Pseudomonadota</taxon>
        <taxon>Gammaproteobacteria</taxon>
        <taxon>Alteromonadales</taxon>
        <taxon>Idiomarinaceae</taxon>
        <taxon>Pseudidiomarina</taxon>
    </lineage>
</organism>
<keyword evidence="10" id="KW-0812">Transmembrane</keyword>
<keyword evidence="9" id="KW-1208">Phospholipid metabolism</keyword>
<dbReference type="InterPro" id="IPR004552">
    <property type="entry name" value="AGP_acyltrans"/>
</dbReference>
<feature type="transmembrane region" description="Helical" evidence="10">
    <location>
        <begin position="7"/>
        <end position="30"/>
    </location>
</feature>
<dbReference type="SUPFAM" id="SSF69593">
    <property type="entry name" value="Glycerol-3-phosphate (1)-acyltransferase"/>
    <property type="match status" value="1"/>
</dbReference>
<dbReference type="RefSeq" id="WP_086435530.1">
    <property type="nucleotide sequence ID" value="NZ_FXWH01000004.1"/>
</dbReference>
<keyword evidence="9" id="KW-0444">Lipid biosynthesis</keyword>
<keyword evidence="9" id="KW-0594">Phospholipid biosynthesis</keyword>
<dbReference type="OrthoDB" id="5290997at2"/>
<keyword evidence="9" id="KW-0443">Lipid metabolism</keyword>
<evidence type="ECO:0000256" key="10">
    <source>
        <dbReference type="SAM" id="Phobius"/>
    </source>
</evidence>
<evidence type="ECO:0000256" key="4">
    <source>
        <dbReference type="ARBA" id="ARBA00008655"/>
    </source>
</evidence>
<dbReference type="GO" id="GO:0006654">
    <property type="term" value="P:phosphatidic acid biosynthetic process"/>
    <property type="evidence" value="ECO:0007669"/>
    <property type="project" value="TreeGrafter"/>
</dbReference>
<comment type="catalytic activity">
    <reaction evidence="1 9">
        <text>a 1-acyl-sn-glycero-3-phosphate + an acyl-CoA = a 1,2-diacyl-sn-glycero-3-phosphate + CoA</text>
        <dbReference type="Rhea" id="RHEA:19709"/>
        <dbReference type="ChEBI" id="CHEBI:57287"/>
        <dbReference type="ChEBI" id="CHEBI:57970"/>
        <dbReference type="ChEBI" id="CHEBI:58342"/>
        <dbReference type="ChEBI" id="CHEBI:58608"/>
        <dbReference type="EC" id="2.3.1.51"/>
    </reaction>
</comment>
<dbReference type="AlphaFoldDB" id="A0A1Y6G423"/>
<keyword evidence="10" id="KW-1133">Transmembrane helix</keyword>
<comment type="pathway">
    <text evidence="2">Phospholipid metabolism; CDP-diacylglycerol biosynthesis; CDP-diacylglycerol from sn-glycerol 3-phosphate: step 2/3.</text>
</comment>
<dbReference type="UniPathway" id="UPA00557">
    <property type="reaction ID" value="UER00613"/>
</dbReference>
<evidence type="ECO:0000256" key="6">
    <source>
        <dbReference type="ARBA" id="ARBA00016139"/>
    </source>
</evidence>
<gene>
    <name evidence="12" type="ORF">SAMN06297229_2393</name>
</gene>
<evidence type="ECO:0000259" key="11">
    <source>
        <dbReference type="SMART" id="SM00563"/>
    </source>
</evidence>
<dbReference type="NCBIfam" id="TIGR00530">
    <property type="entry name" value="AGP_acyltrn"/>
    <property type="match status" value="1"/>
</dbReference>
<reference evidence="13" key="1">
    <citation type="submission" date="2017-04" db="EMBL/GenBank/DDBJ databases">
        <authorList>
            <person name="Varghese N."/>
            <person name="Submissions S."/>
        </authorList>
    </citation>
    <scope>NUCLEOTIDE SEQUENCE [LARGE SCALE GENOMIC DNA]</scope>
</reference>
<dbReference type="GO" id="GO:0003841">
    <property type="term" value="F:1-acylglycerol-3-phosphate O-acyltransferase activity"/>
    <property type="evidence" value="ECO:0007669"/>
    <property type="project" value="UniProtKB-UniRule"/>
</dbReference>
<evidence type="ECO:0000313" key="12">
    <source>
        <dbReference type="EMBL" id="SMQ80772.1"/>
    </source>
</evidence>
<evidence type="ECO:0000256" key="9">
    <source>
        <dbReference type="RuleBase" id="RU361267"/>
    </source>
</evidence>
<dbReference type="Proteomes" id="UP000194450">
    <property type="component" value="Unassembled WGS sequence"/>
</dbReference>
<dbReference type="EMBL" id="FXWH01000004">
    <property type="protein sequence ID" value="SMQ80772.1"/>
    <property type="molecule type" value="Genomic_DNA"/>
</dbReference>
<proteinExistence type="inferred from homology"/>
<name>A0A1Y6G423_9GAMM</name>
<keyword evidence="10" id="KW-0472">Membrane</keyword>
<dbReference type="GO" id="GO:0005886">
    <property type="term" value="C:plasma membrane"/>
    <property type="evidence" value="ECO:0007669"/>
    <property type="project" value="TreeGrafter"/>
</dbReference>
<dbReference type="EC" id="2.3.1.51" evidence="5 9"/>
<keyword evidence="13" id="KW-1185">Reference proteome</keyword>
<keyword evidence="7 9" id="KW-0808">Transferase</keyword>
<evidence type="ECO:0000256" key="2">
    <source>
        <dbReference type="ARBA" id="ARBA00004728"/>
    </source>
</evidence>
<keyword evidence="8 9" id="KW-0012">Acyltransferase</keyword>
<dbReference type="Pfam" id="PF01553">
    <property type="entry name" value="Acyltransferase"/>
    <property type="match status" value="1"/>
</dbReference>
<sequence length="249" mass="27870">MLAVLRLICLAIFFIVVGIGGSLFCILRPFHPDNTRVVSHLFGRMHRLLGLRIEIRVAPEAQQGGPYVYIANHQHTYDIFTLSSAVPKNTVTIGKKSLKWIPFFGQLYWLSGNILIDRKNSGKAKGTIAQAANAIKRGKQSILLFPEGTRSYGRGLLPFKTGAFRTAIQANVNIVPICVSDLHNKIKLNRWNNGLLIIEIMPPVSILGYSTDHARELMNECHARMATKIAELDAEVEQRERTVTEPENK</sequence>
<dbReference type="PANTHER" id="PTHR10434">
    <property type="entry name" value="1-ACYL-SN-GLYCEROL-3-PHOSPHATE ACYLTRANSFERASE"/>
    <property type="match status" value="1"/>
</dbReference>
<dbReference type="CDD" id="cd07989">
    <property type="entry name" value="LPLAT_AGPAT-like"/>
    <property type="match status" value="1"/>
</dbReference>
<dbReference type="InterPro" id="IPR002123">
    <property type="entry name" value="Plipid/glycerol_acylTrfase"/>
</dbReference>
<evidence type="ECO:0000313" key="13">
    <source>
        <dbReference type="Proteomes" id="UP000194450"/>
    </source>
</evidence>
<evidence type="ECO:0000256" key="1">
    <source>
        <dbReference type="ARBA" id="ARBA00001141"/>
    </source>
</evidence>
<dbReference type="SMART" id="SM00563">
    <property type="entry name" value="PlsC"/>
    <property type="match status" value="1"/>
</dbReference>
<feature type="domain" description="Phospholipid/glycerol acyltransferase" evidence="11">
    <location>
        <begin position="67"/>
        <end position="182"/>
    </location>
</feature>
<accession>A0A1Y6G423</accession>
<evidence type="ECO:0000256" key="5">
    <source>
        <dbReference type="ARBA" id="ARBA00013211"/>
    </source>
</evidence>
<protein>
    <recommendedName>
        <fullName evidence="6 9">1-acyl-sn-glycerol-3-phosphate acyltransferase</fullName>
        <ecNumber evidence="5 9">2.3.1.51</ecNumber>
    </recommendedName>
</protein>
<evidence type="ECO:0000256" key="7">
    <source>
        <dbReference type="ARBA" id="ARBA00022679"/>
    </source>
</evidence>